<evidence type="ECO:0000256" key="2">
    <source>
        <dbReference type="ARBA" id="ARBA00023239"/>
    </source>
</evidence>
<dbReference type="InterPro" id="IPR013785">
    <property type="entry name" value="Aldolase_TIM"/>
</dbReference>
<reference evidence="4 5" key="1">
    <citation type="journal article" date="2016" name="Arch. Microbiol.">
        <title>Streptomyces zhihengii sp. nov., isolated from rhizospheric soil of Psammosilene tunicoides.</title>
        <authorList>
            <person name="Huang M.J."/>
            <person name="Fei J.J."/>
            <person name="Salam N."/>
            <person name="Kim C.J."/>
            <person name="Hozzein W.N."/>
            <person name="Xiao M."/>
            <person name="Huang H.Q."/>
            <person name="Li W.J."/>
        </authorList>
    </citation>
    <scope>NUCLEOTIDE SEQUENCE [LARGE SCALE GENOMIC DNA]</scope>
    <source>
        <strain evidence="4 5">YIM T102</strain>
    </source>
</reference>
<dbReference type="PANTHER" id="PTHR12128">
    <property type="entry name" value="DIHYDRODIPICOLINATE SYNTHASE"/>
    <property type="match status" value="1"/>
</dbReference>
<dbReference type="PIRSF" id="PIRSF001365">
    <property type="entry name" value="DHDPS"/>
    <property type="match status" value="1"/>
</dbReference>
<proteinExistence type="inferred from homology"/>
<protein>
    <submittedName>
        <fullName evidence="4">Dihydrodipicolinate synthase family protein</fullName>
    </submittedName>
</protein>
<evidence type="ECO:0000256" key="3">
    <source>
        <dbReference type="PIRNR" id="PIRNR001365"/>
    </source>
</evidence>
<dbReference type="Proteomes" id="UP000664109">
    <property type="component" value="Unassembled WGS sequence"/>
</dbReference>
<dbReference type="PANTHER" id="PTHR12128:SF66">
    <property type="entry name" value="4-HYDROXY-2-OXOGLUTARATE ALDOLASE, MITOCHONDRIAL"/>
    <property type="match status" value="1"/>
</dbReference>
<dbReference type="SUPFAM" id="SSF51569">
    <property type="entry name" value="Aldolase"/>
    <property type="match status" value="1"/>
</dbReference>
<comment type="caution">
    <text evidence="4">The sequence shown here is derived from an EMBL/GenBank/DDBJ whole genome shotgun (WGS) entry which is preliminary data.</text>
</comment>
<evidence type="ECO:0000256" key="1">
    <source>
        <dbReference type="ARBA" id="ARBA00007592"/>
    </source>
</evidence>
<accession>A0ABS2ULP4</accession>
<comment type="similarity">
    <text evidence="1 3">Belongs to the DapA family.</text>
</comment>
<dbReference type="Pfam" id="PF00701">
    <property type="entry name" value="DHDPS"/>
    <property type="match status" value="1"/>
</dbReference>
<sequence length="312" mass="33689">MDRDTVTWRGYIPAVTTPFTRHGALDTGALHAQLAWLVDEGVHGAILAGTSGEWFSMSAGERAELFTAGARHRSAAFPVIGACNAFTPGEAVAHARAAQAAGLDGILLTPPPYVVPNRAEIVAFYRAVSDATDIPLTVYNWPRGCVVDMDTDLLSELADLENVVAVKNSTGDFSRFLEAMYALEGRVRYFGLPTDGLGADLALLGHGDGLMGTGGVLGRDHPGFWDAIDRGDRERALELGRRDRVLMREWFRPDYGARFGNQQAVIKTALRLRGVPAGFVRAPLLDLAPHETARVEATLRGLGVETVPLRDE</sequence>
<dbReference type="SMART" id="SM01130">
    <property type="entry name" value="DHDPS"/>
    <property type="match status" value="1"/>
</dbReference>
<dbReference type="Gene3D" id="3.20.20.70">
    <property type="entry name" value="Aldolase class I"/>
    <property type="match status" value="1"/>
</dbReference>
<evidence type="ECO:0000313" key="5">
    <source>
        <dbReference type="Proteomes" id="UP000664109"/>
    </source>
</evidence>
<dbReference type="InterPro" id="IPR002220">
    <property type="entry name" value="DapA-like"/>
</dbReference>
<dbReference type="PRINTS" id="PR00146">
    <property type="entry name" value="DHPICSNTHASE"/>
</dbReference>
<organism evidence="4 5">
    <name type="scientific">Streptomyces zhihengii</name>
    <dbReference type="NCBI Taxonomy" id="1818004"/>
    <lineage>
        <taxon>Bacteria</taxon>
        <taxon>Bacillati</taxon>
        <taxon>Actinomycetota</taxon>
        <taxon>Actinomycetes</taxon>
        <taxon>Kitasatosporales</taxon>
        <taxon>Streptomycetaceae</taxon>
        <taxon>Streptomyces</taxon>
    </lineage>
</organism>
<gene>
    <name evidence="4" type="ORF">JE024_06705</name>
</gene>
<keyword evidence="2 3" id="KW-0456">Lyase</keyword>
<evidence type="ECO:0000313" key="4">
    <source>
        <dbReference type="EMBL" id="MBM9618440.1"/>
    </source>
</evidence>
<keyword evidence="5" id="KW-1185">Reference proteome</keyword>
<dbReference type="RefSeq" id="WP_205372711.1">
    <property type="nucleotide sequence ID" value="NZ_JAFEJA010000001.1"/>
</dbReference>
<dbReference type="EMBL" id="JAFEJA010000001">
    <property type="protein sequence ID" value="MBM9618440.1"/>
    <property type="molecule type" value="Genomic_DNA"/>
</dbReference>
<name>A0ABS2ULP4_9ACTN</name>
<dbReference type="CDD" id="cd00408">
    <property type="entry name" value="DHDPS-like"/>
    <property type="match status" value="1"/>
</dbReference>